<dbReference type="AlphaFoldDB" id="A0A498KNZ7"/>
<name>A0A498KNZ7_MALDO</name>
<organism evidence="2 3">
    <name type="scientific">Malus domestica</name>
    <name type="common">Apple</name>
    <name type="synonym">Pyrus malus</name>
    <dbReference type="NCBI Taxonomy" id="3750"/>
    <lineage>
        <taxon>Eukaryota</taxon>
        <taxon>Viridiplantae</taxon>
        <taxon>Streptophyta</taxon>
        <taxon>Embryophyta</taxon>
        <taxon>Tracheophyta</taxon>
        <taxon>Spermatophyta</taxon>
        <taxon>Magnoliopsida</taxon>
        <taxon>eudicotyledons</taxon>
        <taxon>Gunneridae</taxon>
        <taxon>Pentapetalae</taxon>
        <taxon>rosids</taxon>
        <taxon>fabids</taxon>
        <taxon>Rosales</taxon>
        <taxon>Rosaceae</taxon>
        <taxon>Amygdaloideae</taxon>
        <taxon>Maleae</taxon>
        <taxon>Malus</taxon>
    </lineage>
</organism>
<accession>A0A498KNZ7</accession>
<dbReference type="NCBIfam" id="TIGR00756">
    <property type="entry name" value="PPR"/>
    <property type="match status" value="1"/>
</dbReference>
<gene>
    <name evidence="2" type="ORF">DVH24_033873</name>
</gene>
<evidence type="ECO:0008006" key="4">
    <source>
        <dbReference type="Google" id="ProtNLM"/>
    </source>
</evidence>
<dbReference type="InterPro" id="IPR011990">
    <property type="entry name" value="TPR-like_helical_dom_sf"/>
</dbReference>
<reference evidence="2 3" key="1">
    <citation type="submission" date="2018-10" db="EMBL/GenBank/DDBJ databases">
        <title>A high-quality apple genome assembly.</title>
        <authorList>
            <person name="Hu J."/>
        </authorList>
    </citation>
    <scope>NUCLEOTIDE SEQUENCE [LARGE SCALE GENOMIC DNA]</scope>
    <source>
        <strain evidence="3">cv. HFTH1</strain>
        <tissue evidence="2">Young leaf</tissue>
    </source>
</reference>
<dbReference type="InterPro" id="IPR002885">
    <property type="entry name" value="PPR_rpt"/>
</dbReference>
<comment type="caution">
    <text evidence="2">The sequence shown here is derived from an EMBL/GenBank/DDBJ whole genome shotgun (WGS) entry which is preliminary data.</text>
</comment>
<keyword evidence="3" id="KW-1185">Reference proteome</keyword>
<dbReference type="Gene3D" id="1.25.40.10">
    <property type="entry name" value="Tetratricopeptide repeat domain"/>
    <property type="match status" value="1"/>
</dbReference>
<dbReference type="EMBL" id="RDQH01000327">
    <property type="protein sequence ID" value="RXI09256.1"/>
    <property type="molecule type" value="Genomic_DNA"/>
</dbReference>
<proteinExistence type="predicted"/>
<evidence type="ECO:0000256" key="1">
    <source>
        <dbReference type="ARBA" id="ARBA00022737"/>
    </source>
</evidence>
<sequence>MLERNIASWNAMILGLNMIGWRNLVGYLKTCQGAIGYVENGKFDEARELYGQMPEKNAVAMTAMLTIYS</sequence>
<dbReference type="Proteomes" id="UP000290289">
    <property type="component" value="Chromosome 1"/>
</dbReference>
<keyword evidence="1" id="KW-0677">Repeat</keyword>
<protein>
    <recommendedName>
        <fullName evidence="4">Pentatricopeptide repeat-containing protein</fullName>
    </recommendedName>
</protein>
<evidence type="ECO:0000313" key="2">
    <source>
        <dbReference type="EMBL" id="RXI09256.1"/>
    </source>
</evidence>
<evidence type="ECO:0000313" key="3">
    <source>
        <dbReference type="Proteomes" id="UP000290289"/>
    </source>
</evidence>